<dbReference type="Gene3D" id="1.25.40.10">
    <property type="entry name" value="Tetratricopeptide repeat domain"/>
    <property type="match status" value="1"/>
</dbReference>
<evidence type="ECO:0000256" key="2">
    <source>
        <dbReference type="ARBA" id="ARBA00023012"/>
    </source>
</evidence>
<dbReference type="SUPFAM" id="SSF46894">
    <property type="entry name" value="C-terminal effector domain of the bipartite response regulators"/>
    <property type="match status" value="1"/>
</dbReference>
<dbReference type="SUPFAM" id="SSF48452">
    <property type="entry name" value="TPR-like"/>
    <property type="match status" value="1"/>
</dbReference>
<keyword evidence="3" id="KW-0805">Transcription regulation</keyword>
<dbReference type="Pfam" id="PF03704">
    <property type="entry name" value="BTAD"/>
    <property type="match status" value="1"/>
</dbReference>
<dbReference type="SMART" id="SM01043">
    <property type="entry name" value="BTAD"/>
    <property type="match status" value="1"/>
</dbReference>
<evidence type="ECO:0000256" key="5">
    <source>
        <dbReference type="ARBA" id="ARBA00023163"/>
    </source>
</evidence>
<dbReference type="AlphaFoldDB" id="A0A964UX66"/>
<keyword evidence="4 6" id="KW-0238">DNA-binding</keyword>
<evidence type="ECO:0000256" key="7">
    <source>
        <dbReference type="SAM" id="MobiDB-lite"/>
    </source>
</evidence>
<dbReference type="InterPro" id="IPR036388">
    <property type="entry name" value="WH-like_DNA-bd_sf"/>
</dbReference>
<dbReference type="InterPro" id="IPR001867">
    <property type="entry name" value="OmpR/PhoB-type_DNA-bd"/>
</dbReference>
<dbReference type="InterPro" id="IPR016032">
    <property type="entry name" value="Sig_transdc_resp-reg_C-effctor"/>
</dbReference>
<feature type="region of interest" description="Disordered" evidence="7">
    <location>
        <begin position="236"/>
        <end position="264"/>
    </location>
</feature>
<dbReference type="InterPro" id="IPR005158">
    <property type="entry name" value="BTAD"/>
</dbReference>
<evidence type="ECO:0000256" key="4">
    <source>
        <dbReference type="ARBA" id="ARBA00023125"/>
    </source>
</evidence>
<dbReference type="RefSeq" id="WP_187370177.1">
    <property type="nucleotide sequence ID" value="NZ_JAAAHS010000393.1"/>
</dbReference>
<keyword evidence="5" id="KW-0804">Transcription</keyword>
<dbReference type="Pfam" id="PF00486">
    <property type="entry name" value="Trans_reg_C"/>
    <property type="match status" value="1"/>
</dbReference>
<feature type="DNA-binding region" description="OmpR/PhoB-type" evidence="6">
    <location>
        <begin position="1"/>
        <end position="90"/>
    </location>
</feature>
<protein>
    <submittedName>
        <fullName evidence="9">AfsR/SARP family transcriptional regulator</fullName>
    </submittedName>
</protein>
<dbReference type="PANTHER" id="PTHR35807:SF1">
    <property type="entry name" value="TRANSCRIPTIONAL REGULATOR REDD"/>
    <property type="match status" value="1"/>
</dbReference>
<dbReference type="EMBL" id="JAAAHS010000393">
    <property type="protein sequence ID" value="NBE55940.1"/>
    <property type="molecule type" value="Genomic_DNA"/>
</dbReference>
<dbReference type="Gene3D" id="1.10.10.10">
    <property type="entry name" value="Winged helix-like DNA-binding domain superfamily/Winged helix DNA-binding domain"/>
    <property type="match status" value="1"/>
</dbReference>
<reference evidence="9" key="1">
    <citation type="submission" date="2020-01" db="EMBL/GenBank/DDBJ databases">
        <title>Whole-genome analyses of novel actinobacteria.</title>
        <authorList>
            <person name="Sahin N."/>
        </authorList>
    </citation>
    <scope>NUCLEOTIDE SEQUENCE</scope>
    <source>
        <strain evidence="9">YC537</strain>
    </source>
</reference>
<dbReference type="InterPro" id="IPR011990">
    <property type="entry name" value="TPR-like_helical_dom_sf"/>
</dbReference>
<comment type="caution">
    <text evidence="9">The sequence shown here is derived from an EMBL/GenBank/DDBJ whole genome shotgun (WGS) entry which is preliminary data.</text>
</comment>
<name>A0A964UX66_9ACTN</name>
<keyword evidence="10" id="KW-1185">Reference proteome</keyword>
<evidence type="ECO:0000256" key="3">
    <source>
        <dbReference type="ARBA" id="ARBA00023015"/>
    </source>
</evidence>
<dbReference type="GO" id="GO:0003677">
    <property type="term" value="F:DNA binding"/>
    <property type="evidence" value="ECO:0007669"/>
    <property type="project" value="UniProtKB-UniRule"/>
</dbReference>
<accession>A0A964UX66</accession>
<dbReference type="CDD" id="cd15831">
    <property type="entry name" value="BTAD"/>
    <property type="match status" value="1"/>
</dbReference>
<proteinExistence type="inferred from homology"/>
<dbReference type="PROSITE" id="PS51755">
    <property type="entry name" value="OMPR_PHOB"/>
    <property type="match status" value="1"/>
</dbReference>
<feature type="domain" description="OmpR/PhoB-type" evidence="8">
    <location>
        <begin position="1"/>
        <end position="90"/>
    </location>
</feature>
<evidence type="ECO:0000259" key="8">
    <source>
        <dbReference type="PROSITE" id="PS51755"/>
    </source>
</evidence>
<dbReference type="GO" id="GO:0006355">
    <property type="term" value="P:regulation of DNA-templated transcription"/>
    <property type="evidence" value="ECO:0007669"/>
    <property type="project" value="InterPro"/>
</dbReference>
<dbReference type="PANTHER" id="PTHR35807">
    <property type="entry name" value="TRANSCRIPTIONAL REGULATOR REDD-RELATED"/>
    <property type="match status" value="1"/>
</dbReference>
<feature type="non-terminal residue" evidence="9">
    <location>
        <position position="264"/>
    </location>
</feature>
<evidence type="ECO:0000256" key="6">
    <source>
        <dbReference type="PROSITE-ProRule" id="PRU01091"/>
    </source>
</evidence>
<evidence type="ECO:0000256" key="1">
    <source>
        <dbReference type="ARBA" id="ARBA00005820"/>
    </source>
</evidence>
<dbReference type="SMART" id="SM00862">
    <property type="entry name" value="Trans_reg_C"/>
    <property type="match status" value="1"/>
</dbReference>
<dbReference type="Proteomes" id="UP000598297">
    <property type="component" value="Unassembled WGS sequence"/>
</dbReference>
<evidence type="ECO:0000313" key="10">
    <source>
        <dbReference type="Proteomes" id="UP000598297"/>
    </source>
</evidence>
<dbReference type="FunFam" id="1.25.40.10:FF:000222">
    <property type="entry name" value="SARP family transcriptional regulator"/>
    <property type="match status" value="1"/>
</dbReference>
<organism evidence="9 10">
    <name type="scientific">Streptomyces boluensis</name>
    <dbReference type="NCBI Taxonomy" id="1775135"/>
    <lineage>
        <taxon>Bacteria</taxon>
        <taxon>Bacillati</taxon>
        <taxon>Actinomycetota</taxon>
        <taxon>Actinomycetes</taxon>
        <taxon>Kitasatosporales</taxon>
        <taxon>Streptomycetaceae</taxon>
        <taxon>Streptomyces</taxon>
    </lineage>
</organism>
<dbReference type="GO" id="GO:0000160">
    <property type="term" value="P:phosphorelay signal transduction system"/>
    <property type="evidence" value="ECO:0007669"/>
    <property type="project" value="UniProtKB-KW"/>
</dbReference>
<comment type="similarity">
    <text evidence="1">Belongs to the AfsR/DnrI/RedD regulatory family.</text>
</comment>
<dbReference type="InterPro" id="IPR051677">
    <property type="entry name" value="AfsR-DnrI-RedD_regulator"/>
</dbReference>
<gene>
    <name evidence="9" type="ORF">GUY60_31790</name>
</gene>
<keyword evidence="2" id="KW-0902">Two-component regulatory system</keyword>
<sequence>MRYRILGATAAHDEHGAPVPVGGPRLRALLAVLALRAGRAVDSGALIDEVWADDPPHDASAALQALVGRLRRALGRAAVESAPGGYRLAVNPDDVDLHRFERLARQGTDALHAGDAAGASRVLRQALALWRGPALADLPDRTAAARPEARRLDATRARVEAELRLGHAHDLVPELWELTEAHPYDEPLYAQLIRALRDTGRGADALAAYERARCTLADGLGTDPGPELRALHQELITEPVAGADGRGRGRGRGRGAETDPPLPP</sequence>
<evidence type="ECO:0000313" key="9">
    <source>
        <dbReference type="EMBL" id="NBE55940.1"/>
    </source>
</evidence>